<proteinExistence type="predicted"/>
<name>A0ABT2L0J9_9BACL</name>
<evidence type="ECO:0008006" key="4">
    <source>
        <dbReference type="Google" id="ProtNLM"/>
    </source>
</evidence>
<feature type="transmembrane region" description="Helical" evidence="1">
    <location>
        <begin position="5"/>
        <end position="22"/>
    </location>
</feature>
<dbReference type="EMBL" id="JANIEK010000025">
    <property type="protein sequence ID" value="MCT4795415.1"/>
    <property type="molecule type" value="Genomic_DNA"/>
</dbReference>
<keyword evidence="1" id="KW-0812">Transmembrane</keyword>
<protein>
    <recommendedName>
        <fullName evidence="4">DUF2178 domain-containing protein</fullName>
    </recommendedName>
</protein>
<feature type="transmembrane region" description="Helical" evidence="1">
    <location>
        <begin position="95"/>
        <end position="114"/>
    </location>
</feature>
<evidence type="ECO:0000313" key="2">
    <source>
        <dbReference type="EMBL" id="MCT4795415.1"/>
    </source>
</evidence>
<reference evidence="2 3" key="1">
    <citation type="submission" date="2022-07" db="EMBL/GenBank/DDBJ databases">
        <title>Genomic and pangenome structural analysis of the polyextremophile Exiguobacterium.</title>
        <authorList>
            <person name="Shen L."/>
        </authorList>
    </citation>
    <scope>NUCLEOTIDE SEQUENCE [LARGE SCALE GENOMIC DNA]</scope>
    <source>
        <strain evidence="2 3">12_1</strain>
    </source>
</reference>
<dbReference type="RefSeq" id="WP_034815553.1">
    <property type="nucleotide sequence ID" value="NZ_JANIEK010000025.1"/>
</dbReference>
<gene>
    <name evidence="2" type="ORF">NQG31_07650</name>
</gene>
<feature type="transmembrane region" description="Helical" evidence="1">
    <location>
        <begin position="28"/>
        <end position="44"/>
    </location>
</feature>
<feature type="transmembrane region" description="Helical" evidence="1">
    <location>
        <begin position="65"/>
        <end position="83"/>
    </location>
</feature>
<sequence>MNKNVFKGLLVMWLVLIGLDFWLEQYALVAVTGLGITVYSYYSQQVKRLSDESKTSIMNELNEKTVSFVVLSFLLVLIVGLLFDLRILPTAETVFVALGGLFVYRGLTIGGLLMRDVYRNDLMNPSKEI</sequence>
<organism evidence="2 3">
    <name type="scientific">Exiguobacterium alkaliphilum</name>
    <dbReference type="NCBI Taxonomy" id="1428684"/>
    <lineage>
        <taxon>Bacteria</taxon>
        <taxon>Bacillati</taxon>
        <taxon>Bacillota</taxon>
        <taxon>Bacilli</taxon>
        <taxon>Bacillales</taxon>
        <taxon>Bacillales Family XII. Incertae Sedis</taxon>
        <taxon>Exiguobacterium</taxon>
    </lineage>
</organism>
<accession>A0ABT2L0J9</accession>
<evidence type="ECO:0000256" key="1">
    <source>
        <dbReference type="SAM" id="Phobius"/>
    </source>
</evidence>
<keyword evidence="3" id="KW-1185">Reference proteome</keyword>
<comment type="caution">
    <text evidence="2">The sequence shown here is derived from an EMBL/GenBank/DDBJ whole genome shotgun (WGS) entry which is preliminary data.</text>
</comment>
<evidence type="ECO:0000313" key="3">
    <source>
        <dbReference type="Proteomes" id="UP001206821"/>
    </source>
</evidence>
<keyword evidence="1" id="KW-0472">Membrane</keyword>
<dbReference type="Proteomes" id="UP001206821">
    <property type="component" value="Unassembled WGS sequence"/>
</dbReference>
<keyword evidence="1" id="KW-1133">Transmembrane helix</keyword>